<gene>
    <name evidence="1" type="ORF">ACFOZ7_12995</name>
</gene>
<dbReference type="Proteomes" id="UP001595821">
    <property type="component" value="Unassembled WGS sequence"/>
</dbReference>
<protein>
    <submittedName>
        <fullName evidence="1">DUF429 domain-containing protein</fullName>
    </submittedName>
</protein>
<organism evidence="1 2">
    <name type="scientific">Natribaculum luteum</name>
    <dbReference type="NCBI Taxonomy" id="1586232"/>
    <lineage>
        <taxon>Archaea</taxon>
        <taxon>Methanobacteriati</taxon>
        <taxon>Methanobacteriota</taxon>
        <taxon>Stenosarchaea group</taxon>
        <taxon>Halobacteria</taxon>
        <taxon>Halobacteriales</taxon>
        <taxon>Natrialbaceae</taxon>
        <taxon>Natribaculum</taxon>
    </lineage>
</organism>
<dbReference type="RefSeq" id="WP_246972365.1">
    <property type="nucleotide sequence ID" value="NZ_CP095397.1"/>
</dbReference>
<proteinExistence type="predicted"/>
<sequence>MSKYIGVDWASNGWFAFCLTDRDDANMDFYPSIYNLWHHQRDADRLLIDIPIGLSSNGKRACDIEAKQALGSKRGNSVFYTPIREGVEAQNIKEAKQAQKALDFSVQNQAWAIVPRIQEVDEFFEMFAGKIGDTDIRETHPEICFWALNDGEPMTHGKKTEEGIEERLGLLSNHLTDARGLYEEAVETFTEPEWAPVIGKSGRDDILDAMVAALTARECGENPPRLPKESSPEYDDVRGREMEIIFWPNID</sequence>
<accession>A0ABD5P0R4</accession>
<dbReference type="GeneID" id="71852976"/>
<dbReference type="AlphaFoldDB" id="A0ABD5P0R4"/>
<dbReference type="Pfam" id="PF04250">
    <property type="entry name" value="DUF429"/>
    <property type="match status" value="1"/>
</dbReference>
<name>A0ABD5P0R4_9EURY</name>
<dbReference type="EMBL" id="JBHSDJ010000103">
    <property type="protein sequence ID" value="MFC4247857.1"/>
    <property type="molecule type" value="Genomic_DNA"/>
</dbReference>
<dbReference type="InterPro" id="IPR007362">
    <property type="entry name" value="DUF429"/>
</dbReference>
<evidence type="ECO:0000313" key="2">
    <source>
        <dbReference type="Proteomes" id="UP001595821"/>
    </source>
</evidence>
<comment type="caution">
    <text evidence="1">The sequence shown here is derived from an EMBL/GenBank/DDBJ whole genome shotgun (WGS) entry which is preliminary data.</text>
</comment>
<evidence type="ECO:0000313" key="1">
    <source>
        <dbReference type="EMBL" id="MFC4247857.1"/>
    </source>
</evidence>
<reference evidence="1 2" key="1">
    <citation type="journal article" date="2014" name="Int. J. Syst. Evol. Microbiol.">
        <title>Complete genome sequence of Corynebacterium casei LMG S-19264T (=DSM 44701T), isolated from a smear-ripened cheese.</title>
        <authorList>
            <consortium name="US DOE Joint Genome Institute (JGI-PGF)"/>
            <person name="Walter F."/>
            <person name="Albersmeier A."/>
            <person name="Kalinowski J."/>
            <person name="Ruckert C."/>
        </authorList>
    </citation>
    <scope>NUCLEOTIDE SEQUENCE [LARGE SCALE GENOMIC DNA]</scope>
    <source>
        <strain evidence="1 2">IBRC-M 10912</strain>
    </source>
</reference>